<gene>
    <name evidence="1" type="ORF">CVO76_12815</name>
</gene>
<proteinExistence type="predicted"/>
<dbReference type="RefSeq" id="WP_208739538.1">
    <property type="nucleotide sequence ID" value="NZ_CP024915.1"/>
</dbReference>
<sequence>MKVTVTVDDEHRPSIHHVAEQLGLRGMVVDRVLPGLGMITGSVTAALLAGLGTIDGVAAVDEDLTYRLPSPGDAVQ</sequence>
<dbReference type="AlphaFoldDB" id="A0A2L0UGS9"/>
<dbReference type="EMBL" id="CP024915">
    <property type="protein sequence ID" value="AUZ88418.1"/>
    <property type="molecule type" value="Genomic_DNA"/>
</dbReference>
<organism evidence="1 2">
    <name type="scientific">Arthrobacter agilis</name>
    <dbReference type="NCBI Taxonomy" id="37921"/>
    <lineage>
        <taxon>Bacteria</taxon>
        <taxon>Bacillati</taxon>
        <taxon>Actinomycetota</taxon>
        <taxon>Actinomycetes</taxon>
        <taxon>Micrococcales</taxon>
        <taxon>Micrococcaceae</taxon>
        <taxon>Arthrobacter</taxon>
    </lineage>
</organism>
<evidence type="ECO:0000313" key="2">
    <source>
        <dbReference type="Proteomes" id="UP000239187"/>
    </source>
</evidence>
<protein>
    <submittedName>
        <fullName evidence="1">Ketohydroxyglutarate aldolase</fullName>
    </submittedName>
</protein>
<evidence type="ECO:0000313" key="1">
    <source>
        <dbReference type="EMBL" id="AUZ88418.1"/>
    </source>
</evidence>
<reference evidence="1 2" key="1">
    <citation type="submission" date="2017-11" db="EMBL/GenBank/DDBJ databases">
        <title>Draft genome of Arthrobacter agilis strain UMCV2, a plant growth-promoting rhizobacterium and biocontrol capacity of phytopathogenic fungi.</title>
        <authorList>
            <person name="Martinez-Camara R."/>
            <person name="Santoyo G."/>
            <person name="Moreno-Hagelsieb G."/>
            <person name="Valencia-Cantero E."/>
        </authorList>
    </citation>
    <scope>NUCLEOTIDE SEQUENCE [LARGE SCALE GENOMIC DNA]</scope>
    <source>
        <strain evidence="1 2">UMCV2</strain>
    </source>
</reference>
<dbReference type="Proteomes" id="UP000239187">
    <property type="component" value="Chromosome"/>
</dbReference>
<accession>A0A2L0UGS9</accession>
<name>A0A2L0UGS9_9MICC</name>